<evidence type="ECO:0000256" key="1">
    <source>
        <dbReference type="SAM" id="SignalP"/>
    </source>
</evidence>
<dbReference type="SUPFAM" id="SSF109998">
    <property type="entry name" value="Triger factor/SurA peptide-binding domain-like"/>
    <property type="match status" value="1"/>
</dbReference>
<feature type="signal peptide" evidence="1">
    <location>
        <begin position="1"/>
        <end position="24"/>
    </location>
</feature>
<dbReference type="OrthoDB" id="3212108at2"/>
<dbReference type="Gene3D" id="1.10.4030.10">
    <property type="entry name" value="Porin chaperone SurA, peptide-binding domain"/>
    <property type="match status" value="1"/>
</dbReference>
<gene>
    <name evidence="2" type="ORF">SAMN05216259_10674</name>
</gene>
<dbReference type="Proteomes" id="UP000199341">
    <property type="component" value="Unassembled WGS sequence"/>
</dbReference>
<dbReference type="STRING" id="310781.SAMN05216259_10674"/>
<dbReference type="InterPro" id="IPR027304">
    <property type="entry name" value="Trigger_fact/SurA_dom_sf"/>
</dbReference>
<protein>
    <submittedName>
        <fullName evidence="2">SurA N-terminal domain-containing protein</fullName>
    </submittedName>
</protein>
<sequence length="227" mass="23513">MVRRRTAAVSFAAAALLLASPALTACSSGPDHTGAAAVVGDHRITIASLQSRVDDLRSSAAASPATAQSLDGATQLPSHVLTSLVQAQVVDKALDDKGLSVSAAEVEQERQSALQQFGGSERQFEDAMLTQRGIAPNQLDSLFRTVIAESKITSALGYQPGSDGGTKALNDYLIKTATSLHVQVNPRYGTWDAKTGSIGAAREPWVVTKTQLPTQGGSPDTGTTGVA</sequence>
<keyword evidence="1" id="KW-0732">Signal</keyword>
<proteinExistence type="predicted"/>
<feature type="chain" id="PRO_5011655787" evidence="1">
    <location>
        <begin position="25"/>
        <end position="227"/>
    </location>
</feature>
<dbReference type="AlphaFoldDB" id="A0A1H0EXW1"/>
<dbReference type="PROSITE" id="PS51257">
    <property type="entry name" value="PROKAR_LIPOPROTEIN"/>
    <property type="match status" value="1"/>
</dbReference>
<keyword evidence="3" id="KW-1185">Reference proteome</keyword>
<dbReference type="EMBL" id="FNIE01000006">
    <property type="protein sequence ID" value="SDN87136.1"/>
    <property type="molecule type" value="Genomic_DNA"/>
</dbReference>
<reference evidence="2 3" key="1">
    <citation type="submission" date="2016-10" db="EMBL/GenBank/DDBJ databases">
        <authorList>
            <person name="de Groot N.N."/>
        </authorList>
    </citation>
    <scope>NUCLEOTIDE SEQUENCE [LARGE SCALE GENOMIC DNA]</scope>
    <source>
        <strain evidence="2 3">CGMCC 4.2022</strain>
    </source>
</reference>
<evidence type="ECO:0000313" key="3">
    <source>
        <dbReference type="Proteomes" id="UP000199341"/>
    </source>
</evidence>
<accession>A0A1H0EXW1</accession>
<dbReference type="Pfam" id="PF13624">
    <property type="entry name" value="SurA_N_3"/>
    <property type="match status" value="1"/>
</dbReference>
<evidence type="ECO:0000313" key="2">
    <source>
        <dbReference type="EMBL" id="SDN87136.1"/>
    </source>
</evidence>
<organism evidence="2 3">
    <name type="scientific">Actinacidiphila guanduensis</name>
    <dbReference type="NCBI Taxonomy" id="310781"/>
    <lineage>
        <taxon>Bacteria</taxon>
        <taxon>Bacillati</taxon>
        <taxon>Actinomycetota</taxon>
        <taxon>Actinomycetes</taxon>
        <taxon>Kitasatosporales</taxon>
        <taxon>Streptomycetaceae</taxon>
        <taxon>Actinacidiphila</taxon>
    </lineage>
</organism>
<name>A0A1H0EXW1_9ACTN</name>
<dbReference type="RefSeq" id="WP_093784884.1">
    <property type="nucleotide sequence ID" value="NZ_FNIE01000006.1"/>
</dbReference>